<evidence type="ECO:0000313" key="4">
    <source>
        <dbReference type="Proteomes" id="UP000179252"/>
    </source>
</evidence>
<feature type="signal peptide" evidence="2">
    <location>
        <begin position="1"/>
        <end position="26"/>
    </location>
</feature>
<reference evidence="3 4" key="1">
    <citation type="journal article" date="2016" name="Nat. Commun.">
        <title>Thousands of microbial genomes shed light on interconnected biogeochemical processes in an aquifer system.</title>
        <authorList>
            <person name="Anantharaman K."/>
            <person name="Brown C.T."/>
            <person name="Hug L.A."/>
            <person name="Sharon I."/>
            <person name="Castelle C.J."/>
            <person name="Probst A.J."/>
            <person name="Thomas B.C."/>
            <person name="Singh A."/>
            <person name="Wilkins M.J."/>
            <person name="Karaoz U."/>
            <person name="Brodie E.L."/>
            <person name="Williams K.H."/>
            <person name="Hubbard S.S."/>
            <person name="Banfield J.F."/>
        </authorList>
    </citation>
    <scope>NUCLEOTIDE SEQUENCE [LARGE SCALE GENOMIC DNA]</scope>
</reference>
<keyword evidence="1" id="KW-0812">Transmembrane</keyword>
<evidence type="ECO:0008006" key="5">
    <source>
        <dbReference type="Google" id="ProtNLM"/>
    </source>
</evidence>
<proteinExistence type="predicted"/>
<protein>
    <recommendedName>
        <fullName evidence="5">Gram-positive cocci surface proteins LPxTG domain-containing protein</fullName>
    </recommendedName>
</protein>
<comment type="caution">
    <text evidence="3">The sequence shown here is derived from an EMBL/GenBank/DDBJ whole genome shotgun (WGS) entry which is preliminary data.</text>
</comment>
<gene>
    <name evidence="3" type="ORF">A2165_01890</name>
</gene>
<organism evidence="3 4">
    <name type="scientific">Candidatus Curtissbacteria bacterium RBG_13_40_7</name>
    <dbReference type="NCBI Taxonomy" id="1797706"/>
    <lineage>
        <taxon>Bacteria</taxon>
        <taxon>Candidatus Curtissiibacteriota</taxon>
    </lineage>
</organism>
<evidence type="ECO:0000256" key="1">
    <source>
        <dbReference type="SAM" id="Phobius"/>
    </source>
</evidence>
<evidence type="ECO:0000313" key="3">
    <source>
        <dbReference type="EMBL" id="OGD84047.1"/>
    </source>
</evidence>
<feature type="chain" id="PRO_5009518648" description="Gram-positive cocci surface proteins LPxTG domain-containing protein" evidence="2">
    <location>
        <begin position="27"/>
        <end position="77"/>
    </location>
</feature>
<evidence type="ECO:0000256" key="2">
    <source>
        <dbReference type="SAM" id="SignalP"/>
    </source>
</evidence>
<dbReference type="EMBL" id="MFAU01000032">
    <property type="protein sequence ID" value="OGD84047.1"/>
    <property type="molecule type" value="Genomic_DNA"/>
</dbReference>
<dbReference type="Proteomes" id="UP000179252">
    <property type="component" value="Unassembled WGS sequence"/>
</dbReference>
<feature type="transmembrane region" description="Helical" evidence="1">
    <location>
        <begin position="50"/>
        <end position="71"/>
    </location>
</feature>
<keyword evidence="1" id="KW-0472">Membrane</keyword>
<keyword evidence="2" id="KW-0732">Signal</keyword>
<sequence length="77" mass="8078">MIKLARLTSIASSATLFFSIAKNALAQTATISAPKGGTDGSLPGAGSTELTYFLFMGGVLLFVFGMLKLILSYQEKV</sequence>
<accession>A0A1F5FWR4</accession>
<keyword evidence="1" id="KW-1133">Transmembrane helix</keyword>
<name>A0A1F5FWR4_9BACT</name>
<dbReference type="AlphaFoldDB" id="A0A1F5FWR4"/>